<dbReference type="InterPro" id="IPR029058">
    <property type="entry name" value="AB_hydrolase_fold"/>
</dbReference>
<dbReference type="Gene3D" id="3.40.50.1820">
    <property type="entry name" value="alpha/beta hydrolase"/>
    <property type="match status" value="1"/>
</dbReference>
<accession>A0A4R3W083</accession>
<keyword evidence="5" id="KW-1185">Reference proteome</keyword>
<keyword evidence="2" id="KW-0732">Signal</keyword>
<dbReference type="PANTHER" id="PTHR43265:SF1">
    <property type="entry name" value="ESTERASE ESTD"/>
    <property type="match status" value="1"/>
</dbReference>
<evidence type="ECO:0000256" key="1">
    <source>
        <dbReference type="ARBA" id="ARBA00022801"/>
    </source>
</evidence>
<dbReference type="InterPro" id="IPR053145">
    <property type="entry name" value="AB_hydrolase_Est10"/>
</dbReference>
<organism evidence="4 5">
    <name type="scientific">Sphingobacterium alimentarium</name>
    <dbReference type="NCBI Taxonomy" id="797292"/>
    <lineage>
        <taxon>Bacteria</taxon>
        <taxon>Pseudomonadati</taxon>
        <taxon>Bacteroidota</taxon>
        <taxon>Sphingobacteriia</taxon>
        <taxon>Sphingobacteriales</taxon>
        <taxon>Sphingobacteriaceae</taxon>
        <taxon>Sphingobacterium</taxon>
    </lineage>
</organism>
<feature type="chain" id="PRO_5020356393" description="Serine aminopeptidase S33 domain-containing protein" evidence="2">
    <location>
        <begin position="23"/>
        <end position="456"/>
    </location>
</feature>
<feature type="domain" description="Serine aminopeptidase S33" evidence="3">
    <location>
        <begin position="191"/>
        <end position="296"/>
    </location>
</feature>
<evidence type="ECO:0000259" key="3">
    <source>
        <dbReference type="Pfam" id="PF12146"/>
    </source>
</evidence>
<dbReference type="PANTHER" id="PTHR43265">
    <property type="entry name" value="ESTERASE ESTD"/>
    <property type="match status" value="1"/>
</dbReference>
<dbReference type="GO" id="GO:0052689">
    <property type="term" value="F:carboxylic ester hydrolase activity"/>
    <property type="evidence" value="ECO:0007669"/>
    <property type="project" value="TreeGrafter"/>
</dbReference>
<keyword evidence="1" id="KW-0378">Hydrolase</keyword>
<comment type="caution">
    <text evidence="4">The sequence shown here is derived from an EMBL/GenBank/DDBJ whole genome shotgun (WGS) entry which is preliminary data.</text>
</comment>
<dbReference type="Proteomes" id="UP000295197">
    <property type="component" value="Unassembled WGS sequence"/>
</dbReference>
<sequence>MFNMKYLAVFFFLMMQSCMGYSQDWIGTWAGKLNFGSQNLTFVLHLSQENGNWMAKADSPDQGAYGLPFSARMSKDSIYLSNPQGIKLQLKLESKTQLKGEFSQGGMILPLVLHRGESKGAIPPAAKYQTPAPPYPYDTTEVVIPNDYARIKLSGTLTQPKDEGKYPAVILVTGSGPQDRDESLFGHKPFHVLADYLTRNGVVVLRYDDRGVGKSEGSFENSTIDDFSKDAIAALQYLKQVEKVDINKIGIIGHSEGGLIANLLAGQGLPNLSYIVTLAGPTIPIWELMVEQLYRVGKAEGMSEFQLAMAKDINKKNFDVVKSELATDAAFTQLKKNMNILEDSPKNEAMRKEILMMLTPAYRYFVRIDPSEFIKNIYIPVYGAFGSLDIQVPSKINMDGYTDYLPENSKTVIKEYESMNHLFQKAKTGRVAEYGQLAETINEEVLKDITDWIKGF</sequence>
<name>A0A4R3W083_9SPHI</name>
<evidence type="ECO:0000313" key="4">
    <source>
        <dbReference type="EMBL" id="TCV20758.1"/>
    </source>
</evidence>
<evidence type="ECO:0000313" key="5">
    <source>
        <dbReference type="Proteomes" id="UP000295197"/>
    </source>
</evidence>
<dbReference type="GO" id="GO:0004252">
    <property type="term" value="F:serine-type endopeptidase activity"/>
    <property type="evidence" value="ECO:0007669"/>
    <property type="project" value="InterPro"/>
</dbReference>
<dbReference type="AlphaFoldDB" id="A0A4R3W083"/>
<dbReference type="InterPro" id="IPR022742">
    <property type="entry name" value="Hydrolase_4"/>
</dbReference>
<evidence type="ECO:0000256" key="2">
    <source>
        <dbReference type="SAM" id="SignalP"/>
    </source>
</evidence>
<dbReference type="InterPro" id="IPR002471">
    <property type="entry name" value="Pept_S9_AS"/>
</dbReference>
<feature type="signal peptide" evidence="2">
    <location>
        <begin position="1"/>
        <end position="22"/>
    </location>
</feature>
<protein>
    <recommendedName>
        <fullName evidence="3">Serine aminopeptidase S33 domain-containing protein</fullName>
    </recommendedName>
</protein>
<dbReference type="PROSITE" id="PS00708">
    <property type="entry name" value="PRO_ENDOPEP_SER"/>
    <property type="match status" value="1"/>
</dbReference>
<reference evidence="4 5" key="1">
    <citation type="submission" date="2019-03" db="EMBL/GenBank/DDBJ databases">
        <title>Genomic Encyclopedia of Type Strains, Phase IV (KMG-IV): sequencing the most valuable type-strain genomes for metagenomic binning, comparative biology and taxonomic classification.</title>
        <authorList>
            <person name="Goeker M."/>
        </authorList>
    </citation>
    <scope>NUCLEOTIDE SEQUENCE [LARGE SCALE GENOMIC DNA]</scope>
    <source>
        <strain evidence="4 5">DSM 22362</strain>
    </source>
</reference>
<dbReference type="EMBL" id="SMBZ01000001">
    <property type="protein sequence ID" value="TCV20758.1"/>
    <property type="molecule type" value="Genomic_DNA"/>
</dbReference>
<dbReference type="OrthoDB" id="9809549at2"/>
<dbReference type="PROSITE" id="PS51257">
    <property type="entry name" value="PROKAR_LIPOPROTEIN"/>
    <property type="match status" value="1"/>
</dbReference>
<gene>
    <name evidence="4" type="ORF">EDC17_1001101</name>
</gene>
<proteinExistence type="predicted"/>
<dbReference type="SUPFAM" id="SSF53474">
    <property type="entry name" value="alpha/beta-Hydrolases"/>
    <property type="match status" value="1"/>
</dbReference>
<dbReference type="Pfam" id="PF12146">
    <property type="entry name" value="Hydrolase_4"/>
    <property type="match status" value="1"/>
</dbReference>
<dbReference type="GO" id="GO:0006508">
    <property type="term" value="P:proteolysis"/>
    <property type="evidence" value="ECO:0007669"/>
    <property type="project" value="InterPro"/>
</dbReference>